<protein>
    <submittedName>
        <fullName evidence="1">Unannotated protein</fullName>
    </submittedName>
</protein>
<evidence type="ECO:0000313" key="1">
    <source>
        <dbReference type="EMBL" id="CAB4746864.1"/>
    </source>
</evidence>
<organism evidence="1">
    <name type="scientific">freshwater metagenome</name>
    <dbReference type="NCBI Taxonomy" id="449393"/>
    <lineage>
        <taxon>unclassified sequences</taxon>
        <taxon>metagenomes</taxon>
        <taxon>ecological metagenomes</taxon>
    </lineage>
</organism>
<proteinExistence type="predicted"/>
<dbReference type="AlphaFoldDB" id="A0A6J6TJ37"/>
<name>A0A6J6TJ37_9ZZZZ</name>
<sequence length="320" mass="35876">MDDPALDHLLRDELAHQDGVVAWHQLVERGARPHDRERWVRRRLLVPVHRAVYVAHTGPLTDSQCAWAAVLACGPRAALCLVGRPGPLVHVAIDATRRITAPEGVRLHRVRGLEAQVRWSASPPRLLPEHDVLLGVGLAADEEEVVRLLSDAVRTRVTTAPRLRAAVVGRSRVRHRRLVLAVLDDVERGTHSVLEHRYLRDVERAHGLPRGTWQRRRSVDGRTEYSDVDYEPFTVTVELDGRAGHEGWDAQNRDARRDLDQALAGWVPVRLRHRQVFRDACVTAVRLGRLLQTRGWEGAPGPCGPGCAVAVERRERPEAG</sequence>
<dbReference type="EMBL" id="CAEZYQ010000012">
    <property type="protein sequence ID" value="CAB4746864.1"/>
    <property type="molecule type" value="Genomic_DNA"/>
</dbReference>
<gene>
    <name evidence="1" type="ORF">UFOPK2761_01716</name>
</gene>
<accession>A0A6J6TJ37</accession>
<reference evidence="1" key="1">
    <citation type="submission" date="2020-05" db="EMBL/GenBank/DDBJ databases">
        <authorList>
            <person name="Chiriac C."/>
            <person name="Salcher M."/>
            <person name="Ghai R."/>
            <person name="Kavagutti S V."/>
        </authorList>
    </citation>
    <scope>NUCLEOTIDE SEQUENCE</scope>
</reference>